<accession>A0A1F5C5J9</accession>
<comment type="similarity">
    <text evidence="10">Belongs to the EPSP synthase family. MurA subfamily.</text>
</comment>
<feature type="domain" description="Enolpyruvate transferase" evidence="15">
    <location>
        <begin position="3"/>
        <end position="394"/>
    </location>
</feature>
<evidence type="ECO:0000256" key="8">
    <source>
        <dbReference type="ARBA" id="ARBA00023306"/>
    </source>
</evidence>
<dbReference type="GO" id="GO:0008360">
    <property type="term" value="P:regulation of cell shape"/>
    <property type="evidence" value="ECO:0007669"/>
    <property type="project" value="UniProtKB-KW"/>
</dbReference>
<keyword evidence="8" id="KW-0131">Cell cycle</keyword>
<gene>
    <name evidence="16" type="ORF">A2907_00005</name>
</gene>
<dbReference type="AlphaFoldDB" id="A0A1F5C5J9"/>
<dbReference type="EMBL" id="MEYQ01000053">
    <property type="protein sequence ID" value="OGD38131.1"/>
    <property type="molecule type" value="Genomic_DNA"/>
</dbReference>
<evidence type="ECO:0000256" key="4">
    <source>
        <dbReference type="ARBA" id="ARBA00022618"/>
    </source>
</evidence>
<dbReference type="EC" id="2.5.1.7" evidence="11 14"/>
<proteinExistence type="inferred from homology"/>
<dbReference type="Pfam" id="PF00275">
    <property type="entry name" value="EPSP_synthase"/>
    <property type="match status" value="1"/>
</dbReference>
<evidence type="ECO:0000256" key="7">
    <source>
        <dbReference type="ARBA" id="ARBA00022984"/>
    </source>
</evidence>
<evidence type="ECO:0000256" key="1">
    <source>
        <dbReference type="ARBA" id="ARBA00004496"/>
    </source>
</evidence>
<keyword evidence="5 16" id="KW-0808">Transferase</keyword>
<dbReference type="PANTHER" id="PTHR43783:SF1">
    <property type="entry name" value="UDP-N-ACETYLGLUCOSAMINE 1-CARBOXYVINYLTRANSFERASE"/>
    <property type="match status" value="1"/>
</dbReference>
<comment type="pathway">
    <text evidence="2">Cell wall biogenesis; peptidoglycan biosynthesis.</text>
</comment>
<evidence type="ECO:0000256" key="10">
    <source>
        <dbReference type="ARBA" id="ARBA00038367"/>
    </source>
</evidence>
<evidence type="ECO:0000313" key="16">
    <source>
        <dbReference type="EMBL" id="OGD38131.1"/>
    </source>
</evidence>
<dbReference type="Proteomes" id="UP000177947">
    <property type="component" value="Unassembled WGS sequence"/>
</dbReference>
<reference evidence="16 17" key="1">
    <citation type="journal article" date="2016" name="Nat. Commun.">
        <title>Thousands of microbial genomes shed light on interconnected biogeochemical processes in an aquifer system.</title>
        <authorList>
            <person name="Anantharaman K."/>
            <person name="Brown C.T."/>
            <person name="Hug L.A."/>
            <person name="Sharon I."/>
            <person name="Castelle C.J."/>
            <person name="Probst A.J."/>
            <person name="Thomas B.C."/>
            <person name="Singh A."/>
            <person name="Wilkins M.J."/>
            <person name="Karaoz U."/>
            <person name="Brodie E.L."/>
            <person name="Williams K.H."/>
            <person name="Hubbard S.S."/>
            <person name="Banfield J.F."/>
        </authorList>
    </citation>
    <scope>NUCLEOTIDE SEQUENCE [LARGE SCALE GENOMIC DNA]</scope>
</reference>
<evidence type="ECO:0000256" key="6">
    <source>
        <dbReference type="ARBA" id="ARBA00022960"/>
    </source>
</evidence>
<evidence type="ECO:0000313" key="17">
    <source>
        <dbReference type="Proteomes" id="UP000177947"/>
    </source>
</evidence>
<dbReference type="GO" id="GO:0005737">
    <property type="term" value="C:cytoplasm"/>
    <property type="evidence" value="ECO:0007669"/>
    <property type="project" value="UniProtKB-SubCell"/>
</dbReference>
<dbReference type="InterPro" id="IPR001986">
    <property type="entry name" value="Enolpyruvate_Tfrase_dom"/>
</dbReference>
<keyword evidence="9" id="KW-0961">Cell wall biogenesis/degradation</keyword>
<evidence type="ECO:0000256" key="13">
    <source>
        <dbReference type="ARBA" id="ARBA00047527"/>
    </source>
</evidence>
<sequence>MGSKNAATPILAATLLTSEECIIDNIPLIEDVFRLIEILKHLGAEADFIGKRKLKIRARNIDVGRLNNAGVGKLRSSVLLMGPLLARFRKIQTKNPGGCLIGNRPLDTHLEAFVDLGAKIAPNGNNLDIILKNKPKDEIVLKEFSVTATENVLMFASLMPQRTIIKIAAMEPHVRDLIKFLRAMGVKIKLLDSHTIEVVGVKKLRGAKHKIIPDQIEAGTFLIIGALIGSDILVKNCRIDHLDLILKKLKEFNIDYKFEKRRGNFADIRIKTNYPLRAAKVQAMPYPGIPTDLQSIFGVLATQAQGTSMIHDPLFEGRFKYLDELVKMGANVVVCDPHRALITGRTQLQGTNITSYDLRAGASLIIAGLIASGETVINDAYQVDRGYERIEERLQKLGADITRI</sequence>
<evidence type="ECO:0000256" key="12">
    <source>
        <dbReference type="ARBA" id="ARBA00039754"/>
    </source>
</evidence>
<evidence type="ECO:0000256" key="2">
    <source>
        <dbReference type="ARBA" id="ARBA00004752"/>
    </source>
</evidence>
<dbReference type="NCBIfam" id="NF006873">
    <property type="entry name" value="PRK09369.1"/>
    <property type="match status" value="1"/>
</dbReference>
<evidence type="ECO:0000256" key="14">
    <source>
        <dbReference type="NCBIfam" id="TIGR01072"/>
    </source>
</evidence>
<dbReference type="GO" id="GO:0071555">
    <property type="term" value="P:cell wall organization"/>
    <property type="evidence" value="ECO:0007669"/>
    <property type="project" value="UniProtKB-KW"/>
</dbReference>
<dbReference type="GO" id="GO:0009252">
    <property type="term" value="P:peptidoglycan biosynthetic process"/>
    <property type="evidence" value="ECO:0007669"/>
    <property type="project" value="UniProtKB-UniRule"/>
</dbReference>
<dbReference type="InterPro" id="IPR036968">
    <property type="entry name" value="Enolpyruvate_Tfrase_sf"/>
</dbReference>
<comment type="subcellular location">
    <subcellularLocation>
        <location evidence="1">Cytoplasm</location>
    </subcellularLocation>
</comment>
<dbReference type="GO" id="GO:0008760">
    <property type="term" value="F:UDP-N-acetylglucosamine 1-carboxyvinyltransferase activity"/>
    <property type="evidence" value="ECO:0007669"/>
    <property type="project" value="UniProtKB-UniRule"/>
</dbReference>
<dbReference type="GO" id="GO:0051301">
    <property type="term" value="P:cell division"/>
    <property type="evidence" value="ECO:0007669"/>
    <property type="project" value="UniProtKB-KW"/>
</dbReference>
<comment type="caution">
    <text evidence="16">The sequence shown here is derived from an EMBL/GenBank/DDBJ whole genome shotgun (WGS) entry which is preliminary data.</text>
</comment>
<evidence type="ECO:0000256" key="5">
    <source>
        <dbReference type="ARBA" id="ARBA00022679"/>
    </source>
</evidence>
<evidence type="ECO:0000256" key="11">
    <source>
        <dbReference type="ARBA" id="ARBA00039108"/>
    </source>
</evidence>
<name>A0A1F5C5J9_9BACT</name>
<protein>
    <recommendedName>
        <fullName evidence="12 14">UDP-N-acetylglucosamine 1-carboxyvinyltransferase</fullName>
        <ecNumber evidence="11 14">2.5.1.7</ecNumber>
    </recommendedName>
</protein>
<dbReference type="SUPFAM" id="SSF55205">
    <property type="entry name" value="EPT/RTPC-like"/>
    <property type="match status" value="1"/>
</dbReference>
<dbReference type="Gene3D" id="3.65.10.10">
    <property type="entry name" value="Enolpyruvate transferase domain"/>
    <property type="match status" value="2"/>
</dbReference>
<keyword evidence="4" id="KW-0132">Cell division</keyword>
<evidence type="ECO:0000259" key="15">
    <source>
        <dbReference type="Pfam" id="PF00275"/>
    </source>
</evidence>
<dbReference type="NCBIfam" id="TIGR01072">
    <property type="entry name" value="murA"/>
    <property type="match status" value="1"/>
</dbReference>
<organism evidence="16 17">
    <name type="scientific">Candidatus Azambacteria bacterium RIFCSPLOWO2_01_FULL_37_9</name>
    <dbReference type="NCBI Taxonomy" id="1797297"/>
    <lineage>
        <taxon>Bacteria</taxon>
        <taxon>Candidatus Azamiibacteriota</taxon>
    </lineage>
</organism>
<dbReference type="InterPro" id="IPR050068">
    <property type="entry name" value="MurA_subfamily"/>
</dbReference>
<dbReference type="PANTHER" id="PTHR43783">
    <property type="entry name" value="UDP-N-ACETYLGLUCOSAMINE 1-CARBOXYVINYLTRANSFERASE"/>
    <property type="match status" value="1"/>
</dbReference>
<evidence type="ECO:0000256" key="9">
    <source>
        <dbReference type="ARBA" id="ARBA00023316"/>
    </source>
</evidence>
<dbReference type="CDD" id="cd01555">
    <property type="entry name" value="UdpNAET"/>
    <property type="match status" value="1"/>
</dbReference>
<keyword evidence="3" id="KW-0963">Cytoplasm</keyword>
<keyword evidence="7" id="KW-0573">Peptidoglycan synthesis</keyword>
<dbReference type="InterPro" id="IPR013792">
    <property type="entry name" value="RNA3'P_cycl/enolpyr_Trfase_a/b"/>
</dbReference>
<dbReference type="InterPro" id="IPR005750">
    <property type="entry name" value="UDP_GlcNAc_COvinyl_MurA"/>
</dbReference>
<evidence type="ECO:0000256" key="3">
    <source>
        <dbReference type="ARBA" id="ARBA00022490"/>
    </source>
</evidence>
<comment type="catalytic activity">
    <reaction evidence="13">
        <text>phosphoenolpyruvate + UDP-N-acetyl-alpha-D-glucosamine = UDP-N-acetyl-3-O-(1-carboxyvinyl)-alpha-D-glucosamine + phosphate</text>
        <dbReference type="Rhea" id="RHEA:18681"/>
        <dbReference type="ChEBI" id="CHEBI:43474"/>
        <dbReference type="ChEBI" id="CHEBI:57705"/>
        <dbReference type="ChEBI" id="CHEBI:58702"/>
        <dbReference type="ChEBI" id="CHEBI:68483"/>
        <dbReference type="EC" id="2.5.1.7"/>
    </reaction>
</comment>
<dbReference type="GO" id="GO:0019277">
    <property type="term" value="P:UDP-N-acetylgalactosamine biosynthetic process"/>
    <property type="evidence" value="ECO:0007669"/>
    <property type="project" value="InterPro"/>
</dbReference>
<keyword evidence="6" id="KW-0133">Cell shape</keyword>